<accession>A0ABT6C4D4</accession>
<gene>
    <name evidence="2" type="ORF">P4R38_05200</name>
</gene>
<sequence length="150" mass="16888">MPEPARSRDRRKQDALHRFEHDVDAWVATADSAEATPYLVPLSFDWDGATFLLATLATNPTGRNLHSTGQVRLAFGETRDVVLVEGTAQTLAPDDLSDAEGDAFARRSGFDPRPLKGYTFYRVRPRSVQAWREVDELADRELMRDGIWVV</sequence>
<dbReference type="Proteomes" id="UP001528912">
    <property type="component" value="Unassembled WGS sequence"/>
</dbReference>
<protein>
    <submittedName>
        <fullName evidence="2">Pyridoxamine 5'-phosphate oxidase family protein</fullName>
    </submittedName>
</protein>
<keyword evidence="3" id="KW-1185">Reference proteome</keyword>
<dbReference type="InterPro" id="IPR012349">
    <property type="entry name" value="Split_barrel_FMN-bd"/>
</dbReference>
<comment type="caution">
    <text evidence="2">The sequence shown here is derived from an EMBL/GenBank/DDBJ whole genome shotgun (WGS) entry which is preliminary data.</text>
</comment>
<dbReference type="InterPro" id="IPR011576">
    <property type="entry name" value="Pyridox_Oxase_N"/>
</dbReference>
<evidence type="ECO:0000313" key="2">
    <source>
        <dbReference type="EMBL" id="MDF8263640.1"/>
    </source>
</evidence>
<feature type="domain" description="Pyridoxamine 5'-phosphate oxidase N-terminal" evidence="1">
    <location>
        <begin position="25"/>
        <end position="131"/>
    </location>
</feature>
<organism evidence="2 3">
    <name type="scientific">Luteipulveratus flavus</name>
    <dbReference type="NCBI Taxonomy" id="3031728"/>
    <lineage>
        <taxon>Bacteria</taxon>
        <taxon>Bacillati</taxon>
        <taxon>Actinomycetota</taxon>
        <taxon>Actinomycetes</taxon>
        <taxon>Micrococcales</taxon>
        <taxon>Dermacoccaceae</taxon>
        <taxon>Luteipulveratus</taxon>
    </lineage>
</organism>
<proteinExistence type="predicted"/>
<dbReference type="EMBL" id="JAROAV010000015">
    <property type="protein sequence ID" value="MDF8263640.1"/>
    <property type="molecule type" value="Genomic_DNA"/>
</dbReference>
<reference evidence="2 3" key="1">
    <citation type="submission" date="2023-03" db="EMBL/GenBank/DDBJ databases">
        <title>YIM 133296 draft genome.</title>
        <authorList>
            <person name="Xiong L."/>
        </authorList>
    </citation>
    <scope>NUCLEOTIDE SEQUENCE [LARGE SCALE GENOMIC DNA]</scope>
    <source>
        <strain evidence="2 3">YIM 133296</strain>
    </source>
</reference>
<dbReference type="Gene3D" id="2.30.110.10">
    <property type="entry name" value="Electron Transport, Fmn-binding Protein, Chain A"/>
    <property type="match status" value="1"/>
</dbReference>
<evidence type="ECO:0000259" key="1">
    <source>
        <dbReference type="Pfam" id="PF01243"/>
    </source>
</evidence>
<name>A0ABT6C4D4_9MICO</name>
<dbReference type="Pfam" id="PF01243">
    <property type="entry name" value="PNPOx_N"/>
    <property type="match status" value="1"/>
</dbReference>
<dbReference type="SUPFAM" id="SSF50475">
    <property type="entry name" value="FMN-binding split barrel"/>
    <property type="match status" value="1"/>
</dbReference>
<dbReference type="RefSeq" id="WP_275236638.1">
    <property type="nucleotide sequence ID" value="NZ_JARFJC010000008.1"/>
</dbReference>
<evidence type="ECO:0000313" key="3">
    <source>
        <dbReference type="Proteomes" id="UP001528912"/>
    </source>
</evidence>